<evidence type="ECO:0000313" key="3">
    <source>
        <dbReference type="EMBL" id="CDF84000.1"/>
    </source>
</evidence>
<gene>
    <name evidence="3" type="ORF">PKB_2653</name>
</gene>
<organism evidence="3 4">
    <name type="scientific">Pseudomonas knackmussii (strain DSM 6978 / CCUG 54928 / LMG 23759 / B13)</name>
    <dbReference type="NCBI Taxonomy" id="1301098"/>
    <lineage>
        <taxon>Bacteria</taxon>
        <taxon>Pseudomonadati</taxon>
        <taxon>Pseudomonadota</taxon>
        <taxon>Gammaproteobacteria</taxon>
        <taxon>Pseudomonadales</taxon>
        <taxon>Pseudomonadaceae</taxon>
        <taxon>Pseudomonas</taxon>
    </lineage>
</organism>
<dbReference type="PANTHER" id="PTHR38599:SF1">
    <property type="entry name" value="CUPIN DOMAIN PROTEIN (AFU_ORTHOLOGUE AFUA_3G13620)"/>
    <property type="match status" value="1"/>
</dbReference>
<name>A0A024HG44_PSEKB</name>
<evidence type="ECO:0000259" key="2">
    <source>
        <dbReference type="Pfam" id="PF07883"/>
    </source>
</evidence>
<dbReference type="eggNOG" id="COG1917">
    <property type="taxonomic scope" value="Bacteria"/>
</dbReference>
<keyword evidence="1" id="KW-0732">Signal</keyword>
<sequence length="139" mass="15114">MSIRTPRHLLFAGLALAFSLPALAHDESGEHEKITPLQEHALADVPGKKGLMVEVSYKPGQVSIPHLHQGAVFAYVLEGAVVSQLQGQQPVTYKAGDSWYEPANTPHLVSRNASESKPAKLLVWLLLDEKAPPLVPLKQ</sequence>
<dbReference type="EMBL" id="HG322950">
    <property type="protein sequence ID" value="CDF84000.1"/>
    <property type="molecule type" value="Genomic_DNA"/>
</dbReference>
<dbReference type="STRING" id="1301098.PKB_2653"/>
<accession>A0A024HG44</accession>
<protein>
    <recommendedName>
        <fullName evidence="2">Cupin type-2 domain-containing protein</fullName>
    </recommendedName>
</protein>
<dbReference type="HOGENOM" id="CLU_120069_1_2_6"/>
<evidence type="ECO:0000256" key="1">
    <source>
        <dbReference type="SAM" id="SignalP"/>
    </source>
</evidence>
<dbReference type="AlphaFoldDB" id="A0A024HG44"/>
<dbReference type="OrthoDB" id="195923at2"/>
<dbReference type="Pfam" id="PF07883">
    <property type="entry name" value="Cupin_2"/>
    <property type="match status" value="1"/>
</dbReference>
<dbReference type="InterPro" id="IPR011051">
    <property type="entry name" value="RmlC_Cupin_sf"/>
</dbReference>
<dbReference type="RefSeq" id="WP_043252318.1">
    <property type="nucleotide sequence ID" value="NZ_HG322950.1"/>
</dbReference>
<reference evidence="3 4" key="1">
    <citation type="submission" date="2013-03" db="EMBL/GenBank/DDBJ databases">
        <authorList>
            <person name="Linke B."/>
        </authorList>
    </citation>
    <scope>NUCLEOTIDE SEQUENCE [LARGE SCALE GENOMIC DNA]</scope>
    <source>
        <strain evidence="3 4">B13</strain>
    </source>
</reference>
<feature type="signal peptide" evidence="1">
    <location>
        <begin position="1"/>
        <end position="24"/>
    </location>
</feature>
<evidence type="ECO:0000313" key="4">
    <source>
        <dbReference type="Proteomes" id="UP000025241"/>
    </source>
</evidence>
<dbReference type="SUPFAM" id="SSF51182">
    <property type="entry name" value="RmlC-like cupins"/>
    <property type="match status" value="1"/>
</dbReference>
<proteinExistence type="predicted"/>
<keyword evidence="4" id="KW-1185">Reference proteome</keyword>
<dbReference type="CDD" id="cd02234">
    <property type="entry name" value="cupin_BLR7677-like"/>
    <property type="match status" value="1"/>
</dbReference>
<feature type="domain" description="Cupin type-2" evidence="2">
    <location>
        <begin position="54"/>
        <end position="124"/>
    </location>
</feature>
<dbReference type="Proteomes" id="UP000025241">
    <property type="component" value="Chromosome I"/>
</dbReference>
<dbReference type="PANTHER" id="PTHR38599">
    <property type="entry name" value="CUPIN DOMAIN PROTEIN (AFU_ORTHOLOGUE AFUA_3G13620)"/>
    <property type="match status" value="1"/>
</dbReference>
<dbReference type="Gene3D" id="2.60.120.10">
    <property type="entry name" value="Jelly Rolls"/>
    <property type="match status" value="1"/>
</dbReference>
<dbReference type="KEGG" id="pkc:PKB_2653"/>
<dbReference type="InterPro" id="IPR013096">
    <property type="entry name" value="Cupin_2"/>
</dbReference>
<feature type="chain" id="PRO_5001529966" description="Cupin type-2 domain-containing protein" evidence="1">
    <location>
        <begin position="25"/>
        <end position="139"/>
    </location>
</feature>
<dbReference type="PATRIC" id="fig|1301098.3.peg.2660"/>
<reference evidence="3 4" key="2">
    <citation type="submission" date="2014-05" db="EMBL/GenBank/DDBJ databases">
        <title>Genome sequence of the 3-chlorobenzoate degrading bacterium Pseudomonas knackmussii B13 shows multiple evidence for horizontal gene transfer.</title>
        <authorList>
            <person name="Miyazaki R."/>
            <person name="Bertelli C."/>
            <person name="Falquet L."/>
            <person name="Robinson-Rechavi M."/>
            <person name="Gharib W."/>
            <person name="Roy S."/>
            <person name="Van der Meer J.R."/>
        </authorList>
    </citation>
    <scope>NUCLEOTIDE SEQUENCE [LARGE SCALE GENOMIC DNA]</scope>
    <source>
        <strain evidence="3 4">B13</strain>
    </source>
</reference>
<dbReference type="InterPro" id="IPR014710">
    <property type="entry name" value="RmlC-like_jellyroll"/>
</dbReference>